<keyword evidence="4" id="KW-0548">Nucleotidyltransferase</keyword>
<keyword evidence="6" id="KW-0239">DNA-directed DNA polymerase</keyword>
<dbReference type="InterPro" id="IPR012337">
    <property type="entry name" value="RNaseH-like_sf"/>
</dbReference>
<dbReference type="SUPFAM" id="SSF53098">
    <property type="entry name" value="Ribonuclease H-like"/>
    <property type="match status" value="1"/>
</dbReference>
<comment type="similarity">
    <text evidence="1">Belongs to the DNA polymerase type-B family.</text>
</comment>
<sequence>MNSKLLLKLTKREILKLPEFDDMSDLKLNELREVLKDMCYDLKLTNPTVKQYKQAYKQYITKINTERENRLRAQLRKVERAERDVEARRADDELFNSIKSMKNEYKQKQKQRNEYKQRIKNEAIGEREAVNDLFKTNSIYEDTKSADRKHYEELVTDKKEFQNEMKKMMIDAKNKVGFEVNIGDDGEKQLAFTKVLEYLHKTQKGSVYPVVLARELNGRERWFTVNNTNNVKAMIGHILGEITVDTEASDTNPMVMDAFQPDSFKIVFINKEKKGKNTSFTGLVRDSETNEVIPEEFELSDDFRAAPEGSFFPYINLSSVDLSCLQIFNSVNPNNYTDCCFVYACIQSGVFTEDEIQKMREIIQTRSLPNRKIKEIAEAFKCHFKVTRIDEERKSRHQHRTTIDTTKLKNAKEYKRMVKLLLYKDHYMLHFDSLPVTIYYLKNMNDLDKRFSDLSQSRRQLITGINSENGNPEFKPFRSCVITVLRTMFELNLFRPINQCESDILSTCEFDSHLNDYVDLEFNEELCCELEDDTPKKITEWSKIYYADFETDTTVNPHDPYLCCVCHKNECGKLMGCKFTGENISGQLLNYLQHNSLTYFHNLKYDACFFINDEEWESSVTQRSGTVLQIIMTKKMTYMKKGKEITWAKRLTFRNSKSLIPAALVDFASMFNLKVHKEIMAYKIYTKANRQKGFVTVKEFFDQYCEENKDLKSAEDLAKDQEQIKRNAELAKALKGDELDLMKYAYFYCMKDCVVLMDGMDKFNNDLNEVFKETKKEFLGIHQFISISALGYDFARIYGCFNGCYKLSGKPQNFIQRCVSGGRTMTANNQKQYVEGRIQDFDAVSLYPSAMSIMDGVPKGIPKIVPNGISKDELMAYDTFFVEVNITELKPKSTVPYAFGQVFKLSNAGSKLFGNEPVNNYLLDKIALLDLIEFYEIKYEVIRGLYFNEGFNKRINQFVTKLFNLRLKYKKMKNPLEKTIKLLLNSIYGKSILKPMVDEVKLVKRDKLTSYIYRNYNFIKEVTIENGISKAYVKKIKPINKHFNLPQFGASVLSWSKHIMNSVVSTAEQNDIAIYYTDTDSIHIKESDIDKLSKMYKEKYGKDLIGSNMTQFHCDFDSFSGAVGEIHSRKLIALGKKSYLDILVDEKGNEDYHVRMKGVPKQCIINKAKRMGITIEELYERMYEGEEIEFDLKDGMNCFKKTKTFQQITLPQFIRKVKF</sequence>
<evidence type="ECO:0000313" key="12">
    <source>
        <dbReference type="Proteomes" id="UP001470230"/>
    </source>
</evidence>
<comment type="catalytic activity">
    <reaction evidence="8">
        <text>DNA(n) + a 2'-deoxyribonucleoside 5'-triphosphate = DNA(n+1) + diphosphate</text>
        <dbReference type="Rhea" id="RHEA:22508"/>
        <dbReference type="Rhea" id="RHEA-COMP:17339"/>
        <dbReference type="Rhea" id="RHEA-COMP:17340"/>
        <dbReference type="ChEBI" id="CHEBI:33019"/>
        <dbReference type="ChEBI" id="CHEBI:61560"/>
        <dbReference type="ChEBI" id="CHEBI:173112"/>
        <dbReference type="EC" id="2.7.7.7"/>
    </reaction>
</comment>
<evidence type="ECO:0000256" key="3">
    <source>
        <dbReference type="ARBA" id="ARBA00022679"/>
    </source>
</evidence>
<dbReference type="Gene3D" id="3.30.420.10">
    <property type="entry name" value="Ribonuclease H-like superfamily/Ribonuclease H"/>
    <property type="match status" value="1"/>
</dbReference>
<dbReference type="InterPro" id="IPR023211">
    <property type="entry name" value="DNA_pol_palm_dom_sf"/>
</dbReference>
<keyword evidence="7" id="KW-0238">DNA-binding</keyword>
<evidence type="ECO:0000313" key="11">
    <source>
        <dbReference type="EMBL" id="KAK8897742.1"/>
    </source>
</evidence>
<keyword evidence="3" id="KW-0808">Transferase</keyword>
<reference evidence="11 12" key="1">
    <citation type="submission" date="2024-04" db="EMBL/GenBank/DDBJ databases">
        <title>Tritrichomonas musculus Genome.</title>
        <authorList>
            <person name="Alves-Ferreira E."/>
            <person name="Grigg M."/>
            <person name="Lorenzi H."/>
            <person name="Galac M."/>
        </authorList>
    </citation>
    <scope>NUCLEOTIDE SEQUENCE [LARGE SCALE GENOMIC DNA]</scope>
    <source>
        <strain evidence="11 12">EAF2021</strain>
    </source>
</reference>
<comment type="caution">
    <text evidence="11">The sequence shown here is derived from an EMBL/GenBank/DDBJ whole genome shotgun (WGS) entry which is preliminary data.</text>
</comment>
<evidence type="ECO:0000256" key="6">
    <source>
        <dbReference type="ARBA" id="ARBA00022932"/>
    </source>
</evidence>
<keyword evidence="12" id="KW-1185">Reference proteome</keyword>
<evidence type="ECO:0000256" key="7">
    <source>
        <dbReference type="ARBA" id="ARBA00023125"/>
    </source>
</evidence>
<dbReference type="Gene3D" id="3.90.1600.10">
    <property type="entry name" value="Palm domain of DNA polymerase"/>
    <property type="match status" value="1"/>
</dbReference>
<evidence type="ECO:0000256" key="4">
    <source>
        <dbReference type="ARBA" id="ARBA00022695"/>
    </source>
</evidence>
<dbReference type="InterPro" id="IPR036397">
    <property type="entry name" value="RNaseH_sf"/>
</dbReference>
<evidence type="ECO:0000256" key="1">
    <source>
        <dbReference type="ARBA" id="ARBA00005755"/>
    </source>
</evidence>
<evidence type="ECO:0000256" key="2">
    <source>
        <dbReference type="ARBA" id="ARBA00012417"/>
    </source>
</evidence>
<feature type="domain" description="DNA-directed DNA polymerase family B mitochondria/virus" evidence="10">
    <location>
        <begin position="591"/>
        <end position="1067"/>
    </location>
</feature>
<proteinExistence type="inferred from homology"/>
<accession>A0ABR2L303</accession>
<organism evidence="11 12">
    <name type="scientific">Tritrichomonas musculus</name>
    <dbReference type="NCBI Taxonomy" id="1915356"/>
    <lineage>
        <taxon>Eukaryota</taxon>
        <taxon>Metamonada</taxon>
        <taxon>Parabasalia</taxon>
        <taxon>Tritrichomonadida</taxon>
        <taxon>Tritrichomonadidae</taxon>
        <taxon>Tritrichomonas</taxon>
    </lineage>
</organism>
<evidence type="ECO:0000256" key="5">
    <source>
        <dbReference type="ARBA" id="ARBA00022705"/>
    </source>
</evidence>
<dbReference type="PRINTS" id="PR00106">
    <property type="entry name" value="DNAPOLB"/>
</dbReference>
<evidence type="ECO:0000256" key="9">
    <source>
        <dbReference type="SAM" id="Coils"/>
    </source>
</evidence>
<dbReference type="PANTHER" id="PTHR48144">
    <property type="entry name" value="DNA-DIRECTED DNA POLYMERASE"/>
    <property type="match status" value="1"/>
</dbReference>
<dbReference type="InterPro" id="IPR006172">
    <property type="entry name" value="DNA-dir_DNA_pol_B"/>
</dbReference>
<dbReference type="InterPro" id="IPR017964">
    <property type="entry name" value="DNA-dir_DNA_pol_B_CS"/>
</dbReference>
<dbReference type="Pfam" id="PF03175">
    <property type="entry name" value="DNA_pol_B_2"/>
    <property type="match status" value="1"/>
</dbReference>
<evidence type="ECO:0000256" key="8">
    <source>
        <dbReference type="ARBA" id="ARBA00049244"/>
    </source>
</evidence>
<dbReference type="SUPFAM" id="SSF56672">
    <property type="entry name" value="DNA/RNA polymerases"/>
    <property type="match status" value="1"/>
</dbReference>
<keyword evidence="5" id="KW-0235">DNA replication</keyword>
<dbReference type="InterPro" id="IPR043502">
    <property type="entry name" value="DNA/RNA_pol_sf"/>
</dbReference>
<name>A0ABR2L303_9EUKA</name>
<keyword evidence="9" id="KW-0175">Coiled coil</keyword>
<feature type="coiled-coil region" evidence="9">
    <location>
        <begin position="49"/>
        <end position="118"/>
    </location>
</feature>
<dbReference type="PROSITE" id="PS00116">
    <property type="entry name" value="DNA_POLYMERASE_B"/>
    <property type="match status" value="1"/>
</dbReference>
<gene>
    <name evidence="11" type="ORF">M9Y10_015707</name>
</gene>
<dbReference type="InterPro" id="IPR004868">
    <property type="entry name" value="DNA-dir_DNA_pol_B_mt/vir"/>
</dbReference>
<dbReference type="Proteomes" id="UP001470230">
    <property type="component" value="Unassembled WGS sequence"/>
</dbReference>
<dbReference type="PANTHER" id="PTHR48144:SF2">
    <property type="entry name" value="DNA-DIRECTED DNA POLYMERASE"/>
    <property type="match status" value="1"/>
</dbReference>
<dbReference type="EC" id="2.7.7.7" evidence="2"/>
<dbReference type="EMBL" id="JAPFFF010000002">
    <property type="protein sequence ID" value="KAK8897742.1"/>
    <property type="molecule type" value="Genomic_DNA"/>
</dbReference>
<evidence type="ECO:0000259" key="10">
    <source>
        <dbReference type="Pfam" id="PF03175"/>
    </source>
</evidence>
<protein>
    <recommendedName>
        <fullName evidence="2">DNA-directed DNA polymerase</fullName>
        <ecNumber evidence="2">2.7.7.7</ecNumber>
    </recommendedName>
</protein>